<evidence type="ECO:0000256" key="1">
    <source>
        <dbReference type="SAM" id="MobiDB-lite"/>
    </source>
</evidence>
<feature type="region of interest" description="Disordered" evidence="1">
    <location>
        <begin position="99"/>
        <end position="118"/>
    </location>
</feature>
<gene>
    <name evidence="2" type="ORF">MPH_00098</name>
</gene>
<comment type="caution">
    <text evidence="2">The sequence shown here is derived from an EMBL/GenBank/DDBJ whole genome shotgun (WGS) entry which is preliminary data.</text>
</comment>
<dbReference type="EMBL" id="AHHD01000007">
    <property type="protein sequence ID" value="EKG22525.1"/>
    <property type="molecule type" value="Genomic_DNA"/>
</dbReference>
<protein>
    <submittedName>
        <fullName evidence="2">Amidohydrolase 2</fullName>
    </submittedName>
</protein>
<keyword evidence="2" id="KW-0378">Hydrolase</keyword>
<dbReference type="AlphaFoldDB" id="K2T0V6"/>
<dbReference type="HOGENOM" id="CLU_1170825_0_0_1"/>
<feature type="compositionally biased region" description="Basic and acidic residues" evidence="1">
    <location>
        <begin position="144"/>
        <end position="174"/>
    </location>
</feature>
<name>K2T0V6_MACPH</name>
<evidence type="ECO:0000313" key="3">
    <source>
        <dbReference type="Proteomes" id="UP000007129"/>
    </source>
</evidence>
<dbReference type="GO" id="GO:0016787">
    <property type="term" value="F:hydrolase activity"/>
    <property type="evidence" value="ECO:0007669"/>
    <property type="project" value="UniProtKB-KW"/>
</dbReference>
<evidence type="ECO:0000313" key="2">
    <source>
        <dbReference type="EMBL" id="EKG22525.1"/>
    </source>
</evidence>
<dbReference type="InParanoid" id="K2T0V6"/>
<accession>K2T0V6</accession>
<dbReference type="VEuPathDB" id="FungiDB:MPH_00098"/>
<organism evidence="2 3">
    <name type="scientific">Macrophomina phaseolina (strain MS6)</name>
    <name type="common">Charcoal rot fungus</name>
    <dbReference type="NCBI Taxonomy" id="1126212"/>
    <lineage>
        <taxon>Eukaryota</taxon>
        <taxon>Fungi</taxon>
        <taxon>Dikarya</taxon>
        <taxon>Ascomycota</taxon>
        <taxon>Pezizomycotina</taxon>
        <taxon>Dothideomycetes</taxon>
        <taxon>Dothideomycetes incertae sedis</taxon>
        <taxon>Botryosphaeriales</taxon>
        <taxon>Botryosphaeriaceae</taxon>
        <taxon>Macrophomina</taxon>
    </lineage>
</organism>
<dbReference type="Proteomes" id="UP000007129">
    <property type="component" value="Unassembled WGS sequence"/>
</dbReference>
<reference evidence="2 3" key="1">
    <citation type="journal article" date="2012" name="BMC Genomics">
        <title>Tools to kill: Genome of one of the most destructive plant pathogenic fungi Macrophomina phaseolina.</title>
        <authorList>
            <person name="Islam M.S."/>
            <person name="Haque M.S."/>
            <person name="Islam M.M."/>
            <person name="Emdad E.M."/>
            <person name="Halim A."/>
            <person name="Hossen Q.M.M."/>
            <person name="Hossain M.Z."/>
            <person name="Ahmed B."/>
            <person name="Rahim S."/>
            <person name="Rahman M.S."/>
            <person name="Alam M.M."/>
            <person name="Hou S."/>
            <person name="Wan X."/>
            <person name="Saito J.A."/>
            <person name="Alam M."/>
        </authorList>
    </citation>
    <scope>NUCLEOTIDE SEQUENCE [LARGE SCALE GENOMIC DNA]</scope>
    <source>
        <strain evidence="2 3">MS6</strain>
    </source>
</reference>
<proteinExistence type="predicted"/>
<feature type="region of interest" description="Disordered" evidence="1">
    <location>
        <begin position="141"/>
        <end position="174"/>
    </location>
</feature>
<sequence length="237" mass="26691">MITKPPVTIESLIARSRSVFSVSPAATILPSARTTAAEMMFSHALEGQSCHFSASSEELLTHAILRSERSTSSWRVCQMRWPVGERKWTNLWSYGRRHQSNAHPLPRRPDCAHPTSSTYLPKHSYRRRAICMLVLPNSKPLRSRKGEESPSALDECREAARGRGDVREDEARMRPEKPVACKDIAVIIYGSRDVRKHCRKKDAAHNGEIHVVAVACLLTTMRMPEYSEPSAEASCRI</sequence>